<dbReference type="InterPro" id="IPR025620">
    <property type="entry name" value="YlaH"/>
</dbReference>
<dbReference type="AlphaFoldDB" id="A0AAX3X014"/>
<dbReference type="EMBL" id="CP045835">
    <property type="protein sequence ID" value="QGG50248.1"/>
    <property type="molecule type" value="Genomic_DNA"/>
</dbReference>
<dbReference type="Pfam" id="PF14036">
    <property type="entry name" value="YlaH"/>
    <property type="match status" value="1"/>
</dbReference>
<keyword evidence="1" id="KW-0812">Transmembrane</keyword>
<feature type="transmembrane region" description="Helical" evidence="1">
    <location>
        <begin position="79"/>
        <end position="98"/>
    </location>
</feature>
<evidence type="ECO:0000313" key="3">
    <source>
        <dbReference type="EMBL" id="WHY52603.1"/>
    </source>
</evidence>
<evidence type="ECO:0000256" key="1">
    <source>
        <dbReference type="SAM" id="Phobius"/>
    </source>
</evidence>
<evidence type="ECO:0000313" key="4">
    <source>
        <dbReference type="Proteomes" id="UP000373269"/>
    </source>
</evidence>
<keyword evidence="4" id="KW-1185">Reference proteome</keyword>
<feature type="transmembrane region" description="Helical" evidence="1">
    <location>
        <begin position="48"/>
        <end position="67"/>
    </location>
</feature>
<dbReference type="RefSeq" id="WP_283871025.1">
    <property type="nucleotide sequence ID" value="NZ_CP045835.1"/>
</dbReference>
<organism evidence="3 5">
    <name type="scientific">Lysinibacillus pakistanensis</name>
    <dbReference type="NCBI Taxonomy" id="759811"/>
    <lineage>
        <taxon>Bacteria</taxon>
        <taxon>Bacillati</taxon>
        <taxon>Bacillota</taxon>
        <taxon>Bacilli</taxon>
        <taxon>Bacillales</taxon>
        <taxon>Bacillaceae</taxon>
        <taxon>Lysinibacillus</taxon>
    </lineage>
</organism>
<dbReference type="Proteomes" id="UP001178322">
    <property type="component" value="Chromosome"/>
</dbReference>
<accession>A0AAX3X014</accession>
<keyword evidence="1" id="KW-1133">Transmembrane helix</keyword>
<evidence type="ECO:0000313" key="2">
    <source>
        <dbReference type="EMBL" id="QGG50248.1"/>
    </source>
</evidence>
<gene>
    <name evidence="2" type="ORF">GDS87_04515</name>
    <name evidence="3" type="ORF">QNH24_05040</name>
</gene>
<proteinExistence type="predicted"/>
<dbReference type="Proteomes" id="UP000373269">
    <property type="component" value="Chromosome"/>
</dbReference>
<keyword evidence="1" id="KW-0472">Membrane</keyword>
<evidence type="ECO:0000313" key="5">
    <source>
        <dbReference type="Proteomes" id="UP001178322"/>
    </source>
</evidence>
<dbReference type="EMBL" id="CP126101">
    <property type="protein sequence ID" value="WHY52603.1"/>
    <property type="molecule type" value="Genomic_DNA"/>
</dbReference>
<reference evidence="3" key="2">
    <citation type="submission" date="2023-05" db="EMBL/GenBank/DDBJ databases">
        <title>Comparative genomics of Bacillaceae isolates and their secondary metabolite potential.</title>
        <authorList>
            <person name="Song L."/>
            <person name="Nielsen L.J."/>
            <person name="Mohite O."/>
            <person name="Xu X."/>
            <person name="Weber T."/>
            <person name="Kovacs A.T."/>
        </authorList>
    </citation>
    <scope>NUCLEOTIDE SEQUENCE</scope>
    <source>
        <strain evidence="3">LY1</strain>
    </source>
</reference>
<reference evidence="2 4" key="1">
    <citation type="submission" date="2019-11" db="EMBL/GenBank/DDBJ databases">
        <title>Whole Genome Sequencing and Comparative Genomic Analyses of Lysinibacillus pakistanensis LZH-9, a Halotolerant Strain with Excellent COD Removal Capability.</title>
        <authorList>
            <person name="Zhou H."/>
        </authorList>
    </citation>
    <scope>NUCLEOTIDE SEQUENCE [LARGE SCALE GENOMIC DNA]</scope>
    <source>
        <strain evidence="2 4">LZH-9</strain>
    </source>
</reference>
<protein>
    <submittedName>
        <fullName evidence="3">YlaH-like family protein</fullName>
    </submittedName>
</protein>
<sequence length="132" mass="15247">MDIKSALMGELNVIQVAAQVNAKETEDAYEKMAGITRFLYENMPNYDIAGYVLFFLVFLLSAIVYKLGFAKKLKRSQNIIIYIFLFLGCILLTFFALYLPMVEGLIVAALILIVYKTRMWREKREEQQATNQ</sequence>
<name>A0AAX3X014_9BACI</name>